<keyword evidence="1" id="KW-0812">Transmembrane</keyword>
<proteinExistence type="predicted"/>
<keyword evidence="3" id="KW-1185">Reference proteome</keyword>
<dbReference type="EMBL" id="JBHRUJ010000004">
    <property type="protein sequence ID" value="MFC3210255.1"/>
    <property type="molecule type" value="Genomic_DNA"/>
</dbReference>
<keyword evidence="1" id="KW-1133">Transmembrane helix</keyword>
<accession>A0ABV7KLE3</accession>
<comment type="caution">
    <text evidence="2">The sequence shown here is derived from an EMBL/GenBank/DDBJ whole genome shotgun (WGS) entry which is preliminary data.</text>
</comment>
<name>A0ABV7KLE3_PLAOK</name>
<dbReference type="RefSeq" id="WP_117313142.1">
    <property type="nucleotide sequence ID" value="NZ_JBHRUJ010000004.1"/>
</dbReference>
<dbReference type="Proteomes" id="UP001595625">
    <property type="component" value="Unassembled WGS sequence"/>
</dbReference>
<feature type="transmembrane region" description="Helical" evidence="1">
    <location>
        <begin position="20"/>
        <end position="38"/>
    </location>
</feature>
<evidence type="ECO:0000313" key="2">
    <source>
        <dbReference type="EMBL" id="MFC3210255.1"/>
    </source>
</evidence>
<gene>
    <name evidence="2" type="ORF">ACFOEJ_04090</name>
</gene>
<protein>
    <submittedName>
        <fullName evidence="2">Uncharacterized protein</fullName>
    </submittedName>
</protein>
<evidence type="ECO:0000256" key="1">
    <source>
        <dbReference type="SAM" id="Phobius"/>
    </source>
</evidence>
<evidence type="ECO:0000313" key="3">
    <source>
        <dbReference type="Proteomes" id="UP001595625"/>
    </source>
</evidence>
<keyword evidence="1" id="KW-0472">Membrane</keyword>
<reference evidence="3" key="1">
    <citation type="journal article" date="2019" name="Int. J. Syst. Evol. Microbiol.">
        <title>The Global Catalogue of Microorganisms (GCM) 10K type strain sequencing project: providing services to taxonomists for standard genome sequencing and annotation.</title>
        <authorList>
            <consortium name="The Broad Institute Genomics Platform"/>
            <consortium name="The Broad Institute Genome Sequencing Center for Infectious Disease"/>
            <person name="Wu L."/>
            <person name="Ma J."/>
        </authorList>
    </citation>
    <scope>NUCLEOTIDE SEQUENCE [LARGE SCALE GENOMIC DNA]</scope>
    <source>
        <strain evidence="3">CCM 320</strain>
    </source>
</reference>
<feature type="transmembrane region" description="Helical" evidence="1">
    <location>
        <begin position="92"/>
        <end position="117"/>
    </location>
</feature>
<sequence length="130" mass="14961">MKQLAHASCLGRRAGRSKQFLHYCLMVFVFNLMFLKFYLTFLRFYLTISSCYLTVCVSYRTLNKITSFLKEDKIGIETAGARQLPGAARRPITTVLALLSYGFCFLSYGLGFLSYVFEVLSYDFAILFYV</sequence>
<organism evidence="2 3">
    <name type="scientific">Planomicrobium okeanokoites</name>
    <name type="common">Planococcus okeanokoites</name>
    <name type="synonym">Flavobacterium okeanokoites</name>
    <dbReference type="NCBI Taxonomy" id="244"/>
    <lineage>
        <taxon>Bacteria</taxon>
        <taxon>Bacillati</taxon>
        <taxon>Bacillota</taxon>
        <taxon>Bacilli</taxon>
        <taxon>Bacillales</taxon>
        <taxon>Caryophanaceae</taxon>
        <taxon>Planomicrobium</taxon>
    </lineage>
</organism>